<dbReference type="AlphaFoldDB" id="I0H2U8"/>
<dbReference type="PATRIC" id="fig|512565.3.peg.2113"/>
<gene>
    <name evidence="1" type="ordered locus">AMIS_21150</name>
</gene>
<sequence length="113" mass="12317">MSTTVARTARKPHYCFSCQWRANDGDTRVIAPGHRYLRQVAFPGDEGHEEGTRPAVLNQCIACACEVDDGAHLDARACGTWCCGTTPCALPFEKGSPGHEHQCRECVRLAVDA</sequence>
<dbReference type="RefSeq" id="WP_014442230.1">
    <property type="nucleotide sequence ID" value="NC_017093.1"/>
</dbReference>
<reference evidence="1 2" key="1">
    <citation type="submission" date="2012-02" db="EMBL/GenBank/DDBJ databases">
        <title>Complete genome sequence of Actinoplanes missouriensis 431 (= NBRC 102363).</title>
        <authorList>
            <person name="Ohnishi Y."/>
            <person name="Ishikawa J."/>
            <person name="Sekine M."/>
            <person name="Hosoyama A."/>
            <person name="Harada T."/>
            <person name="Narita H."/>
            <person name="Hata T."/>
            <person name="Konno Y."/>
            <person name="Tutikane K."/>
            <person name="Fujita N."/>
            <person name="Horinouchi S."/>
            <person name="Hayakawa M."/>
        </authorList>
    </citation>
    <scope>NUCLEOTIDE SEQUENCE [LARGE SCALE GENOMIC DNA]</scope>
    <source>
        <strain evidence="2">ATCC 14538 / DSM 43046 / CBS 188.64 / JCM 3121 / NBRC 102363 / NCIMB 12654 / NRRL B-3342 / UNCC 431</strain>
    </source>
</reference>
<dbReference type="KEGG" id="ams:AMIS_21150"/>
<evidence type="ECO:0000313" key="1">
    <source>
        <dbReference type="EMBL" id="BAL87335.1"/>
    </source>
</evidence>
<organism evidence="1 2">
    <name type="scientific">Actinoplanes missouriensis (strain ATCC 14538 / DSM 43046 / CBS 188.64 / JCM 3121 / NBRC 102363 / NCIMB 12654 / NRRL B-3342 / UNCC 431)</name>
    <dbReference type="NCBI Taxonomy" id="512565"/>
    <lineage>
        <taxon>Bacteria</taxon>
        <taxon>Bacillati</taxon>
        <taxon>Actinomycetota</taxon>
        <taxon>Actinomycetes</taxon>
        <taxon>Micromonosporales</taxon>
        <taxon>Micromonosporaceae</taxon>
        <taxon>Actinoplanes</taxon>
    </lineage>
</organism>
<dbReference type="Proteomes" id="UP000007882">
    <property type="component" value="Chromosome"/>
</dbReference>
<evidence type="ECO:0000313" key="2">
    <source>
        <dbReference type="Proteomes" id="UP000007882"/>
    </source>
</evidence>
<proteinExistence type="predicted"/>
<accession>I0H2U8</accession>
<dbReference type="HOGENOM" id="CLU_2128124_0_0_11"/>
<dbReference type="STRING" id="512565.AMIS_21150"/>
<keyword evidence="2" id="KW-1185">Reference proteome</keyword>
<protein>
    <submittedName>
        <fullName evidence="1">Uncharacterized protein</fullName>
    </submittedName>
</protein>
<name>I0H2U8_ACTM4</name>
<dbReference type="EMBL" id="AP012319">
    <property type="protein sequence ID" value="BAL87335.1"/>
    <property type="molecule type" value="Genomic_DNA"/>
</dbReference>